<feature type="domain" description="Helicase C-terminal" evidence="19">
    <location>
        <begin position="1202"/>
        <end position="1364"/>
    </location>
</feature>
<evidence type="ECO:0000256" key="14">
    <source>
        <dbReference type="ARBA" id="ARBA00048778"/>
    </source>
</evidence>
<dbReference type="InterPro" id="IPR006576">
    <property type="entry name" value="BRK_domain"/>
</dbReference>
<dbReference type="FunFam" id="1.20.920.10:FF:000004">
    <property type="entry name" value="probable global transcription activator SNF2L2 isoform X1"/>
    <property type="match status" value="1"/>
</dbReference>
<dbReference type="InterPro" id="IPR027417">
    <property type="entry name" value="P-loop_NTPase"/>
</dbReference>
<dbReference type="PANTHER" id="PTHR10799">
    <property type="entry name" value="SNF2/RAD54 HELICASE FAMILY"/>
    <property type="match status" value="1"/>
</dbReference>
<dbReference type="CDD" id="cd18793">
    <property type="entry name" value="SF2_C_SNF"/>
    <property type="match status" value="1"/>
</dbReference>
<evidence type="ECO:0000256" key="9">
    <source>
        <dbReference type="ARBA" id="ARBA00023015"/>
    </source>
</evidence>
<evidence type="ECO:0000256" key="5">
    <source>
        <dbReference type="ARBA" id="ARBA00022801"/>
    </source>
</evidence>
<comment type="catalytic activity">
    <reaction evidence="14">
        <text>ATP + H2O = ADP + phosphate + H(+)</text>
        <dbReference type="Rhea" id="RHEA:13065"/>
        <dbReference type="ChEBI" id="CHEBI:15377"/>
        <dbReference type="ChEBI" id="CHEBI:15378"/>
        <dbReference type="ChEBI" id="CHEBI:30616"/>
        <dbReference type="ChEBI" id="CHEBI:43474"/>
        <dbReference type="ChEBI" id="CHEBI:456216"/>
    </reaction>
    <physiologicalReaction direction="left-to-right" evidence="14">
        <dbReference type="Rhea" id="RHEA:13066"/>
    </physiologicalReaction>
</comment>
<keyword evidence="6" id="KW-0832">Ubl conjugation</keyword>
<dbReference type="SUPFAM" id="SSF47370">
    <property type="entry name" value="Bromodomain"/>
    <property type="match status" value="1"/>
</dbReference>
<dbReference type="GO" id="GO:0005654">
    <property type="term" value="C:nucleoplasm"/>
    <property type="evidence" value="ECO:0007669"/>
    <property type="project" value="UniProtKB-ARBA"/>
</dbReference>
<dbReference type="SMART" id="SM00297">
    <property type="entry name" value="BROMO"/>
    <property type="match status" value="1"/>
</dbReference>
<dbReference type="PROSITE" id="PS50014">
    <property type="entry name" value="BROMODOMAIN_2"/>
    <property type="match status" value="1"/>
</dbReference>
<dbReference type="FunFam" id="3.40.5.120:FF:000001">
    <property type="entry name" value="probable global transcription activator SNF2L2 isoform X1"/>
    <property type="match status" value="1"/>
</dbReference>
<feature type="region of interest" description="Disordered" evidence="16">
    <location>
        <begin position="369"/>
        <end position="486"/>
    </location>
</feature>
<dbReference type="Pfam" id="PF00271">
    <property type="entry name" value="Helicase_C"/>
    <property type="match status" value="1"/>
</dbReference>
<dbReference type="FunFam" id="3.40.50.10810:FF:000008">
    <property type="entry name" value="Chromatin structure-remodeling complex subunit snf21"/>
    <property type="match status" value="1"/>
</dbReference>
<dbReference type="GO" id="GO:0005524">
    <property type="term" value="F:ATP binding"/>
    <property type="evidence" value="ECO:0007669"/>
    <property type="project" value="InterPro"/>
</dbReference>
<dbReference type="Pfam" id="PF07533">
    <property type="entry name" value="BRK"/>
    <property type="match status" value="1"/>
</dbReference>
<dbReference type="Pfam" id="PF00439">
    <property type="entry name" value="Bromodomain"/>
    <property type="match status" value="1"/>
</dbReference>
<dbReference type="GO" id="GO:0007399">
    <property type="term" value="P:nervous system development"/>
    <property type="evidence" value="ECO:0007669"/>
    <property type="project" value="UniProtKB-KW"/>
</dbReference>
<evidence type="ECO:0000259" key="18">
    <source>
        <dbReference type="PROSITE" id="PS51192"/>
    </source>
</evidence>
<accession>A0A9Q1D8V6</accession>
<evidence type="ECO:0000256" key="8">
    <source>
        <dbReference type="ARBA" id="ARBA00022990"/>
    </source>
</evidence>
<dbReference type="PROSITE" id="PS00633">
    <property type="entry name" value="BROMODOMAIN_1"/>
    <property type="match status" value="1"/>
</dbReference>
<name>A0A9Q1D8V6_CONCO</name>
<dbReference type="InterPro" id="IPR014001">
    <property type="entry name" value="Helicase_ATP-bd"/>
</dbReference>
<dbReference type="SMART" id="SM00487">
    <property type="entry name" value="DEXDc"/>
    <property type="match status" value="1"/>
</dbReference>
<dbReference type="Pfam" id="PF07529">
    <property type="entry name" value="HSA"/>
    <property type="match status" value="1"/>
</dbReference>
<keyword evidence="5" id="KW-0378">Hydrolase</keyword>
<dbReference type="PRINTS" id="PR00503">
    <property type="entry name" value="BROMODOMAIN"/>
</dbReference>
<dbReference type="SMART" id="SM00490">
    <property type="entry name" value="HELICc"/>
    <property type="match status" value="1"/>
</dbReference>
<evidence type="ECO:0000256" key="11">
    <source>
        <dbReference type="ARBA" id="ARBA00023159"/>
    </source>
</evidence>
<dbReference type="InterPro" id="IPR018359">
    <property type="entry name" value="Bromodomain_CS"/>
</dbReference>
<comment type="similarity">
    <text evidence="2">Belongs to the SNF2/RAD54 helicase family.</text>
</comment>
<evidence type="ECO:0000256" key="15">
    <source>
        <dbReference type="PROSITE-ProRule" id="PRU00035"/>
    </source>
</evidence>
<dbReference type="GO" id="GO:0016787">
    <property type="term" value="F:hydrolase activity"/>
    <property type="evidence" value="ECO:0007669"/>
    <property type="project" value="UniProtKB-KW"/>
</dbReference>
<feature type="region of interest" description="Disordered" evidence="16">
    <location>
        <begin position="259"/>
        <end position="329"/>
    </location>
</feature>
<dbReference type="Pfam" id="PF00176">
    <property type="entry name" value="SNF2-rel_dom"/>
    <property type="match status" value="1"/>
</dbReference>
<dbReference type="InterPro" id="IPR037259">
    <property type="entry name" value="BRK_sf"/>
</dbReference>
<dbReference type="Pfam" id="PF14619">
    <property type="entry name" value="SnAC"/>
    <property type="match status" value="1"/>
</dbReference>
<feature type="compositionally biased region" description="Pro residues" evidence="16">
    <location>
        <begin position="299"/>
        <end position="314"/>
    </location>
</feature>
<evidence type="ECO:0000259" key="19">
    <source>
        <dbReference type="PROSITE" id="PS51194"/>
    </source>
</evidence>
<feature type="domain" description="HSA" evidence="20">
    <location>
        <begin position="587"/>
        <end position="659"/>
    </location>
</feature>
<keyword evidence="7" id="KW-0524">Neurogenesis</keyword>
<dbReference type="PROSITE" id="PS51204">
    <property type="entry name" value="HSA"/>
    <property type="match status" value="1"/>
</dbReference>
<keyword evidence="23" id="KW-1185">Reference proteome</keyword>
<evidence type="ECO:0000313" key="23">
    <source>
        <dbReference type="Proteomes" id="UP001152803"/>
    </source>
</evidence>
<comment type="subcellular location">
    <subcellularLocation>
        <location evidence="1">Nucleus</location>
    </subcellularLocation>
</comment>
<proteinExistence type="inferred from homology"/>
<evidence type="ECO:0000256" key="7">
    <source>
        <dbReference type="ARBA" id="ARBA00022902"/>
    </source>
</evidence>
<evidence type="ECO:0000256" key="2">
    <source>
        <dbReference type="ARBA" id="ARBA00007025"/>
    </source>
</evidence>
<dbReference type="CDD" id="cd05516">
    <property type="entry name" value="Bromo_SNF2L2"/>
    <property type="match status" value="1"/>
</dbReference>
<evidence type="ECO:0000256" key="10">
    <source>
        <dbReference type="ARBA" id="ARBA00023117"/>
    </source>
</evidence>
<feature type="compositionally biased region" description="Pro residues" evidence="16">
    <location>
        <begin position="391"/>
        <end position="400"/>
    </location>
</feature>
<dbReference type="InterPro" id="IPR014978">
    <property type="entry name" value="Gln-Leu-Gln_QLQ"/>
</dbReference>
<evidence type="ECO:0000256" key="3">
    <source>
        <dbReference type="ARBA" id="ARBA00022499"/>
    </source>
</evidence>
<feature type="compositionally biased region" description="Acidic residues" evidence="16">
    <location>
        <begin position="1640"/>
        <end position="1657"/>
    </location>
</feature>
<feature type="domain" description="Bromo" evidence="17">
    <location>
        <begin position="1549"/>
        <end position="1619"/>
    </location>
</feature>
<feature type="compositionally biased region" description="Acidic residues" evidence="16">
    <location>
        <begin position="1694"/>
        <end position="1716"/>
    </location>
</feature>
<evidence type="ECO:0000313" key="22">
    <source>
        <dbReference type="EMBL" id="KAJ8263027.1"/>
    </source>
</evidence>
<dbReference type="EMBL" id="JAFJMO010000011">
    <property type="protein sequence ID" value="KAJ8263027.1"/>
    <property type="molecule type" value="Genomic_DNA"/>
</dbReference>
<dbReference type="InterPro" id="IPR001650">
    <property type="entry name" value="Helicase_C-like"/>
</dbReference>
<evidence type="ECO:0000259" key="20">
    <source>
        <dbReference type="PROSITE" id="PS51204"/>
    </source>
</evidence>
<dbReference type="PROSITE" id="PS51194">
    <property type="entry name" value="HELICASE_CTER"/>
    <property type="match status" value="1"/>
</dbReference>
<feature type="domain" description="QLQ" evidence="21">
    <location>
        <begin position="329"/>
        <end position="364"/>
    </location>
</feature>
<dbReference type="SUPFAM" id="SSF160481">
    <property type="entry name" value="BRK domain-like"/>
    <property type="match status" value="1"/>
</dbReference>
<feature type="compositionally biased region" description="Basic residues" evidence="16">
    <location>
        <begin position="706"/>
        <end position="715"/>
    </location>
</feature>
<dbReference type="FunFam" id="1.20.5.170:FF:000089">
    <property type="entry name" value="Putative global transcription activator SNF2L2"/>
    <property type="match status" value="1"/>
</dbReference>
<dbReference type="Gene3D" id="1.20.5.170">
    <property type="match status" value="1"/>
</dbReference>
<sequence>MRDKLRLGPRKRHFGLDTETMSDTPVSVRSWGPSIQNFNGIKVFPSAAHSGYPLHQGLLPSLQTPQGDAEVHYTKALLRSRCVVMKTLGLHNARFPTSSQPRHAPSCEAPEGVRANMAAREDFKCEADEDTPSDSEETLARNITGGQQKQAGTIQQFFTKHTHMFFCFSWCNFFVFFNKASEGGSDIIADVDPHGPISMMGPSPGPPSVPHSIPGQGPGDYPPEGMHQMHKPMEGMHEKGIGEEMHFSQMKGMGMRSLHSGMGPPQSPMDQHSQGYMSPHPSPMGVPEHASSPMSGGGPTPPQMPPAQPGPMMPVDPQALGQQGRGPSAFSPLQLQQLRAQILAYKILGRGQPLPENLQLAVQGKRSLPTMQQPVNPPYNRAPGMPVHPMGGPPSGPCPAPGMQGHAPIPGPKPWPEGQSGEVASGPQKLAVPVQSGRPSPVPPQPSPAPAPLPSTSAPQQGPGQPSPMFQLQQKQNRVTPVQKPQGLDPVEILQEREYRLQARIAHRIQELENLPGSLPPDLRTKATVELKALRLLNFQRQLRQDVVACMRRDTTLETALNSKAYKRSKRQTLREARMTEKLEKQQKIEQERKRRQKHQEYLNSILQHAKDFKEYHRSITGKIQKLTKAIATWHANTEREQKKETERIEKERMRRLMAEDEEGYRKLIDQKKDKRLAYLLQQTDEYVANLTDLVYEHKAAQAAKEKKKKKKKKKKVDENPDEMGAIGPDGEPMDESSQMSELPVKVIQTETGKVLQGMDAPKSSQLEAWLEMNPGYEVAPRSDSEESGSEFEEEDEDEVVSRAESEEKKIVDPNTEDGTDTKHIIESAKQDVDDEYAAPAGELGSQSYYGVAHAVTERVDKQSTLLVNGMLKHYQVQGLEWMVSLYNNNLNGILADEMGLGKTIQTIALITYLMEHKRLNGPFLIIVPLSTLSNWVYELDKWSPTVVKIAYKGTPVLRRSLLSQLRSGKFNVLLTTYEYIIKDKHILAKIRWKYMIVDEGHRMKNHHCKLTQVLNTHYVAPRRLLLTGTPLQNKLPELWALLNFLLPTIFKSCSTFEQWFNAPFAMTGERVDLNEEETILIIRRLHKVLRPFLLRRLKKEVESQLPEKVEYVIKCDMSAIQKVLYRHMQGKGILLTDGSEKDKKGKGGAKTLMNTIMQLKKICNHPYMFQHIEESFAEHLGYPNGIINGPDLYRASGKFELLDRILPKLHATNHRVLLFCQMTTLMTIMEDYFAYRNFLYLRLDGTTKSEDRAMLLKKFNEKGSSFFIFLLSTRAGGLGLNLQAADTVVIFDSDWNPHQDLQAQDRAHRIGQKNEVRVLRLCTVNSVEEKILAAAKYKLNVDQKVIQAGMFDQKSSSHERRAFLQAVLEHEEQNEEEDEVPDDETLNQMIARNEDEFELFMRMDLDRRREDARNPKRRPRLMEEDELPSWIIKDDAEVERLTCEEEEEKIFGRGSRHRRDVDYSDALTEKQWLRAIEDGNLEEMEEEIRLKKRKRRRHVDKDSGKEDGEKAKKRRGRPPAEKLSPNPPKLTKQMNAIIDTVINYRDGSSRQLSEVFVQLPSRKELPEYYELIRKPVDFKKIKERVRSHKYRSVGDLEKDVMLLCHNAQTFNLEGSQIYEDSIVLQSVFKSARQKIAKEEESDDDSADDDEEEEESESESKSVKVKIKLGKKDERSHDKGKKRQSRAKAKPVVSDDDSDDDQDDNDQSDASGSDEE</sequence>
<feature type="region of interest" description="Disordered" evidence="16">
    <location>
        <begin position="1492"/>
        <end position="1532"/>
    </location>
</feature>
<dbReference type="InterPro" id="IPR049730">
    <property type="entry name" value="SNF2/RAD54-like_C"/>
</dbReference>
<dbReference type="Gene3D" id="3.40.50.10810">
    <property type="entry name" value="Tandem AAA-ATPase domain"/>
    <property type="match status" value="1"/>
</dbReference>
<dbReference type="SUPFAM" id="SSF52540">
    <property type="entry name" value="P-loop containing nucleoside triphosphate hydrolases"/>
    <property type="match status" value="2"/>
</dbReference>
<dbReference type="InterPro" id="IPR014012">
    <property type="entry name" value="HSA_dom"/>
</dbReference>
<evidence type="ECO:0000259" key="21">
    <source>
        <dbReference type="PROSITE" id="PS51666"/>
    </source>
</evidence>
<evidence type="ECO:0000256" key="16">
    <source>
        <dbReference type="SAM" id="MobiDB-lite"/>
    </source>
</evidence>
<dbReference type="OrthoDB" id="6017at2759"/>
<feature type="region of interest" description="Disordered" evidence="16">
    <location>
        <begin position="775"/>
        <end position="823"/>
    </location>
</feature>
<dbReference type="Gene3D" id="3.40.50.300">
    <property type="entry name" value="P-loop containing nucleotide triphosphate hydrolases"/>
    <property type="match status" value="1"/>
</dbReference>
<dbReference type="InterPro" id="IPR036427">
    <property type="entry name" value="Bromodomain-like_sf"/>
</dbReference>
<organism evidence="22 23">
    <name type="scientific">Conger conger</name>
    <name type="common">Conger eel</name>
    <name type="synonym">Muraena conger</name>
    <dbReference type="NCBI Taxonomy" id="82655"/>
    <lineage>
        <taxon>Eukaryota</taxon>
        <taxon>Metazoa</taxon>
        <taxon>Chordata</taxon>
        <taxon>Craniata</taxon>
        <taxon>Vertebrata</taxon>
        <taxon>Euteleostomi</taxon>
        <taxon>Actinopterygii</taxon>
        <taxon>Neopterygii</taxon>
        <taxon>Teleostei</taxon>
        <taxon>Anguilliformes</taxon>
        <taxon>Congridae</taxon>
        <taxon>Conger</taxon>
    </lineage>
</organism>
<dbReference type="GO" id="GO:0006355">
    <property type="term" value="P:regulation of DNA-templated transcription"/>
    <property type="evidence" value="ECO:0007669"/>
    <property type="project" value="InterPro"/>
</dbReference>
<dbReference type="InterPro" id="IPR000330">
    <property type="entry name" value="SNF2_N"/>
</dbReference>
<protein>
    <recommendedName>
        <fullName evidence="24">SWI/SNF related, matrix associated, actin dependent regulator of chromatin, subfamily a, member 2</fullName>
    </recommendedName>
</protein>
<dbReference type="SMART" id="SM00951">
    <property type="entry name" value="QLQ"/>
    <property type="match status" value="1"/>
</dbReference>
<keyword evidence="9" id="KW-0805">Transcription regulation</keyword>
<dbReference type="FunFam" id="3.40.50.300:FF:003020">
    <property type="entry name" value="SNF2-related domain-containing protein"/>
    <property type="match status" value="1"/>
</dbReference>
<dbReference type="InterPro" id="IPR001487">
    <property type="entry name" value="Bromodomain"/>
</dbReference>
<evidence type="ECO:0000256" key="13">
    <source>
        <dbReference type="ARBA" id="ARBA00023242"/>
    </source>
</evidence>
<keyword evidence="10 15" id="KW-0103">Bromodomain</keyword>
<dbReference type="SMART" id="SM00592">
    <property type="entry name" value="BRK"/>
    <property type="match status" value="1"/>
</dbReference>
<feature type="region of interest" description="Disordered" evidence="16">
    <location>
        <begin position="1636"/>
        <end position="1716"/>
    </location>
</feature>
<feature type="compositionally biased region" description="Polar residues" evidence="16">
    <location>
        <begin position="470"/>
        <end position="480"/>
    </location>
</feature>
<reference evidence="22" key="1">
    <citation type="journal article" date="2023" name="Science">
        <title>Genome structures resolve the early diversification of teleost fishes.</title>
        <authorList>
            <person name="Parey E."/>
            <person name="Louis A."/>
            <person name="Montfort J."/>
            <person name="Bouchez O."/>
            <person name="Roques C."/>
            <person name="Iampietro C."/>
            <person name="Lluch J."/>
            <person name="Castinel A."/>
            <person name="Donnadieu C."/>
            <person name="Desvignes T."/>
            <person name="Floi Bucao C."/>
            <person name="Jouanno E."/>
            <person name="Wen M."/>
            <person name="Mejri S."/>
            <person name="Dirks R."/>
            <person name="Jansen H."/>
            <person name="Henkel C."/>
            <person name="Chen W.J."/>
            <person name="Zahm M."/>
            <person name="Cabau C."/>
            <person name="Klopp C."/>
            <person name="Thompson A.W."/>
            <person name="Robinson-Rechavi M."/>
            <person name="Braasch I."/>
            <person name="Lecointre G."/>
            <person name="Bobe J."/>
            <person name="Postlethwait J.H."/>
            <person name="Berthelot C."/>
            <person name="Roest Crollius H."/>
            <person name="Guiguen Y."/>
        </authorList>
    </citation>
    <scope>NUCLEOTIDE SEQUENCE</scope>
    <source>
        <strain evidence="22">Concon-B</strain>
    </source>
</reference>
<keyword evidence="4" id="KW-0597">Phosphoprotein</keyword>
<feature type="domain" description="Helicase ATP-binding" evidence="18">
    <location>
        <begin position="884"/>
        <end position="1049"/>
    </location>
</feature>
<gene>
    <name evidence="22" type="ORF">COCON_G00154840</name>
</gene>
<evidence type="ECO:0000256" key="6">
    <source>
        <dbReference type="ARBA" id="ARBA00022843"/>
    </source>
</evidence>
<keyword evidence="3" id="KW-1017">Isopeptide bond</keyword>
<keyword evidence="12" id="KW-0804">Transcription</keyword>
<dbReference type="GO" id="GO:0016514">
    <property type="term" value="C:SWI/SNF complex"/>
    <property type="evidence" value="ECO:0007669"/>
    <property type="project" value="UniProtKB-ARBA"/>
</dbReference>
<evidence type="ECO:0000256" key="4">
    <source>
        <dbReference type="ARBA" id="ARBA00022553"/>
    </source>
</evidence>
<feature type="compositionally biased region" description="Pro residues" evidence="16">
    <location>
        <begin position="440"/>
        <end position="453"/>
    </location>
</feature>
<feature type="region of interest" description="Disordered" evidence="16">
    <location>
        <begin position="704"/>
        <end position="742"/>
    </location>
</feature>
<dbReference type="SMART" id="SM00573">
    <property type="entry name" value="HSA"/>
    <property type="match status" value="1"/>
</dbReference>
<dbReference type="Proteomes" id="UP001152803">
    <property type="component" value="Unassembled WGS sequence"/>
</dbReference>
<dbReference type="PROSITE" id="PS51666">
    <property type="entry name" value="QLQ"/>
    <property type="match status" value="1"/>
</dbReference>
<evidence type="ECO:0000256" key="1">
    <source>
        <dbReference type="ARBA" id="ARBA00004123"/>
    </source>
</evidence>
<keyword evidence="13" id="KW-0539">Nucleus</keyword>
<dbReference type="Gene3D" id="1.20.920.10">
    <property type="entry name" value="Bromodomain-like"/>
    <property type="match status" value="1"/>
</dbReference>
<dbReference type="PROSITE" id="PS51192">
    <property type="entry name" value="HELICASE_ATP_BIND_1"/>
    <property type="match status" value="1"/>
</dbReference>
<evidence type="ECO:0008006" key="24">
    <source>
        <dbReference type="Google" id="ProtNLM"/>
    </source>
</evidence>
<dbReference type="GO" id="GO:0042393">
    <property type="term" value="F:histone binding"/>
    <property type="evidence" value="ECO:0007669"/>
    <property type="project" value="InterPro"/>
</dbReference>
<dbReference type="GO" id="GO:0006338">
    <property type="term" value="P:chromatin remodeling"/>
    <property type="evidence" value="ECO:0007669"/>
    <property type="project" value="UniProtKB-ARBA"/>
</dbReference>
<dbReference type="CDD" id="cd17996">
    <property type="entry name" value="DEXHc_SMARCA2_SMARCA4"/>
    <property type="match status" value="1"/>
</dbReference>
<dbReference type="InterPro" id="IPR029295">
    <property type="entry name" value="SnAC"/>
</dbReference>
<evidence type="ECO:0000256" key="12">
    <source>
        <dbReference type="ARBA" id="ARBA00023163"/>
    </source>
</evidence>
<evidence type="ECO:0000259" key="17">
    <source>
        <dbReference type="PROSITE" id="PS50014"/>
    </source>
</evidence>
<dbReference type="Pfam" id="PF08880">
    <property type="entry name" value="QLQ"/>
    <property type="match status" value="1"/>
</dbReference>
<feature type="compositionally biased region" description="Low complexity" evidence="16">
    <location>
        <begin position="454"/>
        <end position="468"/>
    </location>
</feature>
<feature type="compositionally biased region" description="Basic and acidic residues" evidence="16">
    <location>
        <begin position="1500"/>
        <end position="1511"/>
    </location>
</feature>
<dbReference type="Gene3D" id="3.40.5.120">
    <property type="match status" value="1"/>
</dbReference>
<keyword evidence="8" id="KW-0007">Acetylation</keyword>
<feature type="compositionally biased region" description="Acidic residues" evidence="16">
    <location>
        <begin position="786"/>
        <end position="799"/>
    </location>
</feature>
<comment type="caution">
    <text evidence="22">The sequence shown here is derived from an EMBL/GenBank/DDBJ whole genome shotgun (WGS) entry which is preliminary data.</text>
</comment>
<feature type="compositionally biased region" description="Basic and acidic residues" evidence="16">
    <location>
        <begin position="800"/>
        <end position="812"/>
    </location>
</feature>
<keyword evidence="11" id="KW-0010">Activator</keyword>
<dbReference type="SMART" id="SM01314">
    <property type="entry name" value="SnAC"/>
    <property type="match status" value="1"/>
</dbReference>
<dbReference type="InterPro" id="IPR038718">
    <property type="entry name" value="SNF2-like_sf"/>
</dbReference>
<feature type="compositionally biased region" description="Basic residues" evidence="16">
    <location>
        <begin position="1678"/>
        <end position="1689"/>
    </location>
</feature>